<dbReference type="Proteomes" id="UP000287330">
    <property type="component" value="Unassembled WGS sequence"/>
</dbReference>
<evidence type="ECO:0000256" key="2">
    <source>
        <dbReference type="ARBA" id="ARBA00022801"/>
    </source>
</evidence>
<dbReference type="InterPro" id="IPR011324">
    <property type="entry name" value="Cytotoxic_necrot_fac-like_cat"/>
</dbReference>
<comment type="caution">
    <text evidence="4">The sequence shown here is derived from an EMBL/GenBank/DDBJ whole genome shotgun (WGS) entry which is preliminary data.</text>
</comment>
<comment type="similarity">
    <text evidence="3">Belongs to the CheD family.</text>
</comment>
<dbReference type="EC" id="3.5.1.44" evidence="3"/>
<keyword evidence="2 3" id="KW-0378">Hydrolase</keyword>
<dbReference type="PANTHER" id="PTHR35147">
    <property type="entry name" value="CHEMORECEPTOR GLUTAMINE DEAMIDASE CHED-RELATED"/>
    <property type="match status" value="1"/>
</dbReference>
<accession>A0A432YAS4</accession>
<sequence>MNIKQEVIHSGELVFGRGPRKISTLLGSCVAIVLWHPQSGYGGMCHFVLPTQPTTEPDNAPARYCDKAMALFAKLAEERNLSLSQFDGRIFGGGQLTAAERMRSVLGAEQLRPVGQKNATAAFQALLQYGVNIKEADVGEFGYRKVRLNLLNGECDVQFEAC</sequence>
<dbReference type="AlphaFoldDB" id="A0A432YAS4"/>
<dbReference type="GO" id="GO:0050568">
    <property type="term" value="F:protein-glutamine glutaminase activity"/>
    <property type="evidence" value="ECO:0007669"/>
    <property type="project" value="UniProtKB-UniRule"/>
</dbReference>
<dbReference type="GO" id="GO:0006935">
    <property type="term" value="P:chemotaxis"/>
    <property type="evidence" value="ECO:0007669"/>
    <property type="project" value="UniProtKB-UniRule"/>
</dbReference>
<gene>
    <name evidence="3" type="primary">cheD</name>
    <name evidence="4" type="ORF">CWE25_00300</name>
</gene>
<name>A0A432YAS4_9GAMM</name>
<reference evidence="5" key="1">
    <citation type="journal article" date="2018" name="Front. Microbiol.">
        <title>Genome-Based Analysis Reveals the Taxonomy and Diversity of the Family Idiomarinaceae.</title>
        <authorList>
            <person name="Liu Y."/>
            <person name="Lai Q."/>
            <person name="Shao Z."/>
        </authorList>
    </citation>
    <scope>NUCLEOTIDE SEQUENCE [LARGE SCALE GENOMIC DNA]</scope>
    <source>
        <strain evidence="5">F23</strain>
    </source>
</reference>
<dbReference type="OrthoDB" id="9801107at2"/>
<dbReference type="InterPro" id="IPR038592">
    <property type="entry name" value="CheD-like_sf"/>
</dbReference>
<dbReference type="Gene3D" id="3.30.1330.200">
    <property type="match status" value="1"/>
</dbReference>
<dbReference type="InterPro" id="IPR005659">
    <property type="entry name" value="Chemorcpt_Glu_NH3ase_CheD"/>
</dbReference>
<dbReference type="SUPFAM" id="SSF64438">
    <property type="entry name" value="CNF1/YfiH-like putative cysteine hydrolases"/>
    <property type="match status" value="1"/>
</dbReference>
<comment type="function">
    <text evidence="3">Probably deamidates glutamine residues to glutamate on methyl-accepting chemotaxis receptors (MCPs), playing an important role in chemotaxis.</text>
</comment>
<dbReference type="CDD" id="cd16352">
    <property type="entry name" value="CheD"/>
    <property type="match status" value="1"/>
</dbReference>
<evidence type="ECO:0000256" key="3">
    <source>
        <dbReference type="HAMAP-Rule" id="MF_01440"/>
    </source>
</evidence>
<evidence type="ECO:0000313" key="5">
    <source>
        <dbReference type="Proteomes" id="UP000287330"/>
    </source>
</evidence>
<keyword evidence="5" id="KW-1185">Reference proteome</keyword>
<protein>
    <recommendedName>
        <fullName evidence="3">Probable chemoreceptor glutamine deamidase CheD</fullName>
        <ecNumber evidence="3">3.5.1.44</ecNumber>
    </recommendedName>
</protein>
<proteinExistence type="inferred from homology"/>
<organism evidence="4 5">
    <name type="scientific">Idiomarina fontislapidosi</name>
    <dbReference type="NCBI Taxonomy" id="263723"/>
    <lineage>
        <taxon>Bacteria</taxon>
        <taxon>Pseudomonadati</taxon>
        <taxon>Pseudomonadota</taxon>
        <taxon>Gammaproteobacteria</taxon>
        <taxon>Alteromonadales</taxon>
        <taxon>Idiomarinaceae</taxon>
        <taxon>Idiomarina</taxon>
    </lineage>
</organism>
<keyword evidence="1 3" id="KW-0145">Chemotaxis</keyword>
<comment type="catalytic activity">
    <reaction evidence="3">
        <text>L-glutaminyl-[protein] + H2O = L-glutamyl-[protein] + NH4(+)</text>
        <dbReference type="Rhea" id="RHEA:16441"/>
        <dbReference type="Rhea" id="RHEA-COMP:10207"/>
        <dbReference type="Rhea" id="RHEA-COMP:10208"/>
        <dbReference type="ChEBI" id="CHEBI:15377"/>
        <dbReference type="ChEBI" id="CHEBI:28938"/>
        <dbReference type="ChEBI" id="CHEBI:29973"/>
        <dbReference type="ChEBI" id="CHEBI:30011"/>
        <dbReference type="EC" id="3.5.1.44"/>
    </reaction>
</comment>
<evidence type="ECO:0000256" key="1">
    <source>
        <dbReference type="ARBA" id="ARBA00022500"/>
    </source>
</evidence>
<dbReference type="PANTHER" id="PTHR35147:SF3">
    <property type="entry name" value="CHEMORECEPTOR GLUTAMINE DEAMIDASE CHED 1-RELATED"/>
    <property type="match status" value="1"/>
</dbReference>
<dbReference type="EMBL" id="PIPV01000001">
    <property type="protein sequence ID" value="RUO58078.1"/>
    <property type="molecule type" value="Genomic_DNA"/>
</dbReference>
<evidence type="ECO:0000313" key="4">
    <source>
        <dbReference type="EMBL" id="RUO58078.1"/>
    </source>
</evidence>
<dbReference type="RefSeq" id="WP_110572040.1">
    <property type="nucleotide sequence ID" value="NZ_PIPV01000001.1"/>
</dbReference>
<dbReference type="Pfam" id="PF03975">
    <property type="entry name" value="CheD"/>
    <property type="match status" value="1"/>
</dbReference>
<dbReference type="HAMAP" id="MF_01440">
    <property type="entry name" value="CheD"/>
    <property type="match status" value="1"/>
</dbReference>